<dbReference type="RefSeq" id="XP_067079295.1">
    <property type="nucleotide sequence ID" value="XM_067223194.1"/>
</dbReference>
<evidence type="ECO:0000256" key="2">
    <source>
        <dbReference type="SAM" id="Phobius"/>
    </source>
</evidence>
<evidence type="ECO:0000256" key="1">
    <source>
        <dbReference type="SAM" id="MobiDB-lite"/>
    </source>
</evidence>
<sequence>MFRVSRRMLTGGFEGHKPGMENKSLKDKAKGELIKMLKIQLVLVPLVVGWVMIMYPQPSPEEEKRLRAEYEKNAGWKT</sequence>
<name>A0A1G4I7R6_TRYEQ</name>
<comment type="caution">
    <text evidence="3">The sequence shown here is derived from an EMBL/GenBank/DDBJ whole genome shotgun (WGS) entry which is preliminary data.</text>
</comment>
<dbReference type="GeneID" id="92382678"/>
<keyword evidence="2" id="KW-0472">Membrane</keyword>
<dbReference type="VEuPathDB" id="TriTrypDB:TEOVI_000874400"/>
<evidence type="ECO:0000313" key="4">
    <source>
        <dbReference type="Proteomes" id="UP000195570"/>
    </source>
</evidence>
<feature type="transmembrane region" description="Helical" evidence="2">
    <location>
        <begin position="36"/>
        <end position="55"/>
    </location>
</feature>
<dbReference type="Proteomes" id="UP000195570">
    <property type="component" value="Unassembled WGS sequence"/>
</dbReference>
<protein>
    <submittedName>
        <fullName evidence="3">Uncharacterized protein</fullName>
    </submittedName>
</protein>
<dbReference type="EMBL" id="CZPT02000874">
    <property type="protein sequence ID" value="SCU68062.1"/>
    <property type="molecule type" value="Genomic_DNA"/>
</dbReference>
<feature type="region of interest" description="Disordered" evidence="1">
    <location>
        <begin position="1"/>
        <end position="22"/>
    </location>
</feature>
<accession>A0A1G4I7R6</accession>
<dbReference type="AlphaFoldDB" id="A0A1G4I7R6"/>
<reference evidence="3" key="1">
    <citation type="submission" date="2016-09" db="EMBL/GenBank/DDBJ databases">
        <authorList>
            <person name="Hebert L."/>
            <person name="Moumen B."/>
        </authorList>
    </citation>
    <scope>NUCLEOTIDE SEQUENCE [LARGE SCALE GENOMIC DNA]</scope>
    <source>
        <strain evidence="3">OVI</strain>
    </source>
</reference>
<organism evidence="3 4">
    <name type="scientific">Trypanosoma equiperdum</name>
    <dbReference type="NCBI Taxonomy" id="5694"/>
    <lineage>
        <taxon>Eukaryota</taxon>
        <taxon>Discoba</taxon>
        <taxon>Euglenozoa</taxon>
        <taxon>Kinetoplastea</taxon>
        <taxon>Metakinetoplastina</taxon>
        <taxon>Trypanosomatida</taxon>
        <taxon>Trypanosomatidae</taxon>
        <taxon>Trypanosoma</taxon>
    </lineage>
</organism>
<evidence type="ECO:0000313" key="3">
    <source>
        <dbReference type="EMBL" id="SCU68062.1"/>
    </source>
</evidence>
<keyword evidence="4" id="KW-1185">Reference proteome</keyword>
<gene>
    <name evidence="3" type="ORF">TEOVI_000874400</name>
</gene>
<keyword evidence="2" id="KW-1133">Transmembrane helix</keyword>
<keyword evidence="2" id="KW-0812">Transmembrane</keyword>
<proteinExistence type="predicted"/>